<accession>A0A923DZA7</accession>
<evidence type="ECO:0000313" key="1">
    <source>
        <dbReference type="EMBL" id="MBB2146822.1"/>
    </source>
</evidence>
<dbReference type="AlphaFoldDB" id="A0A923DZA7"/>
<dbReference type="Proteomes" id="UP000601055">
    <property type="component" value="Unassembled WGS sequence"/>
</dbReference>
<name>A0A923DZA7_9SPHI</name>
<keyword evidence="2" id="KW-1185">Reference proteome</keyword>
<dbReference type="EMBL" id="WNXD01000002">
    <property type="protein sequence ID" value="MBB2146822.1"/>
    <property type="molecule type" value="Genomic_DNA"/>
</dbReference>
<organism evidence="1 2">
    <name type="scientific">Pedobacter planticolens</name>
    <dbReference type="NCBI Taxonomy" id="2679964"/>
    <lineage>
        <taxon>Bacteria</taxon>
        <taxon>Pseudomonadati</taxon>
        <taxon>Bacteroidota</taxon>
        <taxon>Sphingobacteriia</taxon>
        <taxon>Sphingobacteriales</taxon>
        <taxon>Sphingobacteriaceae</taxon>
        <taxon>Pedobacter</taxon>
    </lineage>
</organism>
<comment type="caution">
    <text evidence="1">The sequence shown here is derived from an EMBL/GenBank/DDBJ whole genome shotgun (WGS) entry which is preliminary data.</text>
</comment>
<dbReference type="RefSeq" id="WP_182923460.1">
    <property type="nucleotide sequence ID" value="NZ_WNXD01000002.1"/>
</dbReference>
<sequence length="63" mass="7409">MEKTIHYQGDPFTLSTISCRINEGFQTGEFVKVISIPMRRYFIWRIARVIDQRNGNGILDLVY</sequence>
<protein>
    <submittedName>
        <fullName evidence="1">Uncharacterized protein</fullName>
    </submittedName>
</protein>
<evidence type="ECO:0000313" key="2">
    <source>
        <dbReference type="Proteomes" id="UP000601055"/>
    </source>
</evidence>
<reference evidence="1" key="1">
    <citation type="submission" date="2019-11" db="EMBL/GenBank/DDBJ databases">
        <title>Description of Pedobacter sp. LMG 31464T.</title>
        <authorList>
            <person name="Carlier A."/>
            <person name="Qi S."/>
            <person name="Vandamme P."/>
        </authorList>
    </citation>
    <scope>NUCLEOTIDE SEQUENCE</scope>
    <source>
        <strain evidence="1">LMG 31464</strain>
    </source>
</reference>
<gene>
    <name evidence="1" type="ORF">GM921_15065</name>
</gene>
<proteinExistence type="predicted"/>